<dbReference type="Gene3D" id="1.10.287.110">
    <property type="entry name" value="DnaJ domain"/>
    <property type="match status" value="1"/>
</dbReference>
<dbReference type="GO" id="GO:0006352">
    <property type="term" value="P:DNA-templated transcription initiation"/>
    <property type="evidence" value="ECO:0007669"/>
    <property type="project" value="InterPro"/>
</dbReference>
<keyword evidence="11" id="KW-0539">Nucleus</keyword>
<dbReference type="GO" id="GO:0001405">
    <property type="term" value="C:PAM complex, Tim23 associated import motor"/>
    <property type="evidence" value="ECO:0007669"/>
    <property type="project" value="TreeGrafter"/>
</dbReference>
<dbReference type="SUPFAM" id="SSF46565">
    <property type="entry name" value="Chaperone J-domain"/>
    <property type="match status" value="1"/>
</dbReference>
<evidence type="ECO:0000313" key="14">
    <source>
        <dbReference type="WBParaSite" id="jg11797"/>
    </source>
</evidence>
<evidence type="ECO:0000256" key="9">
    <source>
        <dbReference type="ARBA" id="ARBA00023136"/>
    </source>
</evidence>
<dbReference type="PANTHER" id="PTHR12763">
    <property type="match status" value="1"/>
</dbReference>
<dbReference type="Pfam" id="PF05236">
    <property type="entry name" value="TAF4"/>
    <property type="match status" value="1"/>
</dbReference>
<keyword evidence="9" id="KW-0472">Membrane</keyword>
<keyword evidence="5" id="KW-0999">Mitochondrion inner membrane</keyword>
<evidence type="ECO:0000256" key="6">
    <source>
        <dbReference type="ARBA" id="ARBA00022989"/>
    </source>
</evidence>
<evidence type="ECO:0000256" key="2">
    <source>
        <dbReference type="ARBA" id="ARBA00004273"/>
    </source>
</evidence>
<dbReference type="Proteomes" id="UP000887574">
    <property type="component" value="Unplaced"/>
</dbReference>
<evidence type="ECO:0000256" key="5">
    <source>
        <dbReference type="ARBA" id="ARBA00022792"/>
    </source>
</evidence>
<keyword evidence="13" id="KW-1185">Reference proteome</keyword>
<evidence type="ECO:0000256" key="8">
    <source>
        <dbReference type="ARBA" id="ARBA00023128"/>
    </source>
</evidence>
<proteinExistence type="inferred from homology"/>
<evidence type="ECO:0000256" key="1">
    <source>
        <dbReference type="ARBA" id="ARBA00004123"/>
    </source>
</evidence>
<organism evidence="13 14">
    <name type="scientific">Ditylenchus dipsaci</name>
    <dbReference type="NCBI Taxonomy" id="166011"/>
    <lineage>
        <taxon>Eukaryota</taxon>
        <taxon>Metazoa</taxon>
        <taxon>Ecdysozoa</taxon>
        <taxon>Nematoda</taxon>
        <taxon>Chromadorea</taxon>
        <taxon>Rhabditida</taxon>
        <taxon>Tylenchina</taxon>
        <taxon>Tylenchomorpha</taxon>
        <taxon>Sphaerularioidea</taxon>
        <taxon>Anguinidae</taxon>
        <taxon>Anguininae</taxon>
        <taxon>Ditylenchus</taxon>
    </lineage>
</organism>
<evidence type="ECO:0000256" key="10">
    <source>
        <dbReference type="ARBA" id="ARBA00023163"/>
    </source>
</evidence>
<keyword evidence="8" id="KW-0496">Mitochondrion</keyword>
<protein>
    <submittedName>
        <fullName evidence="14">Transcription initiation factor TFIID subunit 4</fullName>
    </submittedName>
</protein>
<evidence type="ECO:0000256" key="7">
    <source>
        <dbReference type="ARBA" id="ARBA00023015"/>
    </source>
</evidence>
<evidence type="ECO:0000259" key="12">
    <source>
        <dbReference type="Pfam" id="PF05236"/>
    </source>
</evidence>
<accession>A0A915CRC9</accession>
<dbReference type="GO" id="GO:0001671">
    <property type="term" value="F:ATPase activator activity"/>
    <property type="evidence" value="ECO:0007669"/>
    <property type="project" value="TreeGrafter"/>
</dbReference>
<comment type="subcellular location">
    <subcellularLocation>
        <location evidence="2">Mitochondrion inner membrane</location>
    </subcellularLocation>
    <subcellularLocation>
        <location evidence="1">Nucleus</location>
    </subcellularLocation>
</comment>
<dbReference type="InterPro" id="IPR007900">
    <property type="entry name" value="TAF4_C"/>
</dbReference>
<keyword evidence="6" id="KW-1133">Transmembrane helix</keyword>
<keyword evidence="10" id="KW-0804">Transcription</keyword>
<evidence type="ECO:0000256" key="11">
    <source>
        <dbReference type="ARBA" id="ARBA00023242"/>
    </source>
</evidence>
<name>A0A915CRC9_9BILA</name>
<evidence type="ECO:0000256" key="4">
    <source>
        <dbReference type="ARBA" id="ARBA00022692"/>
    </source>
</evidence>
<dbReference type="GO" id="GO:0030150">
    <property type="term" value="P:protein import into mitochondrial matrix"/>
    <property type="evidence" value="ECO:0007669"/>
    <property type="project" value="TreeGrafter"/>
</dbReference>
<sequence>MDQRQQISGLVDKPVAKRVSSEMVVSKSNSQSKYVKIGELARKVFSLIPECEEAEGEALMLLANAVEAKVRSIVQRMLTLAEHRMQPLELNPLYRQLDDPLAQVKFVEEIEMRQYNRKRRAPGVSSEINRRKEQEINRKANEAAQAALGGKKKFSYSGVNNPLLHGIAGGASLQTHRPKFKVLSMRDLQYKAVDALPASKAFSKYHFGGFESKMSRREATQILGVQFNATQLKVKEAHKRIMIANHPDRGDLLILRLKSTKPRTCWRIKEEDKTEIDPSVDYLILRLY</sequence>
<dbReference type="InterPro" id="IPR036869">
    <property type="entry name" value="J_dom_sf"/>
</dbReference>
<dbReference type="GO" id="GO:0005669">
    <property type="term" value="C:transcription factor TFIID complex"/>
    <property type="evidence" value="ECO:0007669"/>
    <property type="project" value="InterPro"/>
</dbReference>
<keyword evidence="4" id="KW-0812">Transmembrane</keyword>
<feature type="domain" description="Transcription initiation factor TFIID component TAF4 C-terminal" evidence="12">
    <location>
        <begin position="48"/>
        <end position="155"/>
    </location>
</feature>
<evidence type="ECO:0000313" key="13">
    <source>
        <dbReference type="Proteomes" id="UP000887574"/>
    </source>
</evidence>
<comment type="similarity">
    <text evidence="3">Belongs to the TAF4 family.</text>
</comment>
<dbReference type="WBParaSite" id="jg11797">
    <property type="protein sequence ID" value="jg11797"/>
    <property type="gene ID" value="jg11797"/>
</dbReference>
<reference evidence="14" key="1">
    <citation type="submission" date="2022-11" db="UniProtKB">
        <authorList>
            <consortium name="WormBaseParasite"/>
        </authorList>
    </citation>
    <scope>IDENTIFICATION</scope>
</reference>
<keyword evidence="7" id="KW-0805">Transcription regulation</keyword>
<dbReference type="AlphaFoldDB" id="A0A915CRC9"/>
<evidence type="ECO:0000256" key="3">
    <source>
        <dbReference type="ARBA" id="ARBA00006178"/>
    </source>
</evidence>
<dbReference type="PANTHER" id="PTHR12763:SF28">
    <property type="entry name" value="GEO10507P1-RELATED"/>
    <property type="match status" value="1"/>
</dbReference>